<proteinExistence type="inferred from homology"/>
<evidence type="ECO:0000256" key="1">
    <source>
        <dbReference type="ARBA" id="ARBA00004651"/>
    </source>
</evidence>
<name>A0A6B0YSN8_9CHLR</name>
<comment type="similarity">
    <text evidence="7">Belongs to the binding-protein-dependent transport system permease family.</text>
</comment>
<comment type="subcellular location">
    <subcellularLocation>
        <location evidence="1 7">Cell membrane</location>
        <topology evidence="1 7">Multi-pass membrane protein</topology>
    </subcellularLocation>
</comment>
<evidence type="ECO:0000256" key="5">
    <source>
        <dbReference type="ARBA" id="ARBA00022989"/>
    </source>
</evidence>
<feature type="transmembrane region" description="Helical" evidence="7">
    <location>
        <begin position="203"/>
        <end position="228"/>
    </location>
</feature>
<feature type="region of interest" description="Disordered" evidence="8">
    <location>
        <begin position="1"/>
        <end position="20"/>
    </location>
</feature>
<evidence type="ECO:0000259" key="9">
    <source>
        <dbReference type="PROSITE" id="PS50928"/>
    </source>
</evidence>
<keyword evidence="2 7" id="KW-0813">Transport</keyword>
<accession>A0A6B0YSN8</accession>
<dbReference type="Pfam" id="PF00528">
    <property type="entry name" value="BPD_transp_1"/>
    <property type="match status" value="1"/>
</dbReference>
<evidence type="ECO:0000313" key="10">
    <source>
        <dbReference type="EMBL" id="MXY92762.1"/>
    </source>
</evidence>
<evidence type="ECO:0000256" key="3">
    <source>
        <dbReference type="ARBA" id="ARBA00022475"/>
    </source>
</evidence>
<dbReference type="EMBL" id="VXRG01000041">
    <property type="protein sequence ID" value="MXY92762.1"/>
    <property type="molecule type" value="Genomic_DNA"/>
</dbReference>
<keyword evidence="4 7" id="KW-0812">Transmembrane</keyword>
<feature type="transmembrane region" description="Helical" evidence="7">
    <location>
        <begin position="163"/>
        <end position="182"/>
    </location>
</feature>
<dbReference type="PANTHER" id="PTHR43744:SF12">
    <property type="entry name" value="ABC TRANSPORTER PERMEASE PROTEIN MG189-RELATED"/>
    <property type="match status" value="1"/>
</dbReference>
<dbReference type="InterPro" id="IPR035906">
    <property type="entry name" value="MetI-like_sf"/>
</dbReference>
<evidence type="ECO:0000256" key="6">
    <source>
        <dbReference type="ARBA" id="ARBA00023136"/>
    </source>
</evidence>
<dbReference type="CDD" id="cd06261">
    <property type="entry name" value="TM_PBP2"/>
    <property type="match status" value="1"/>
</dbReference>
<feature type="transmembrane region" description="Helical" evidence="7">
    <location>
        <begin position="35"/>
        <end position="56"/>
    </location>
</feature>
<dbReference type="GO" id="GO:0005886">
    <property type="term" value="C:plasma membrane"/>
    <property type="evidence" value="ECO:0007669"/>
    <property type="project" value="UniProtKB-SubCell"/>
</dbReference>
<evidence type="ECO:0000256" key="4">
    <source>
        <dbReference type="ARBA" id="ARBA00022692"/>
    </source>
</evidence>
<keyword evidence="6 7" id="KW-0472">Membrane</keyword>
<evidence type="ECO:0000256" key="7">
    <source>
        <dbReference type="RuleBase" id="RU363032"/>
    </source>
</evidence>
<dbReference type="InterPro" id="IPR000515">
    <property type="entry name" value="MetI-like"/>
</dbReference>
<dbReference type="Gene3D" id="1.10.3720.10">
    <property type="entry name" value="MetI-like"/>
    <property type="match status" value="1"/>
</dbReference>
<protein>
    <submittedName>
        <fullName evidence="10">Carbohydrate ABC transporter permease</fullName>
    </submittedName>
</protein>
<dbReference type="PANTHER" id="PTHR43744">
    <property type="entry name" value="ABC TRANSPORTER PERMEASE PROTEIN MG189-RELATED-RELATED"/>
    <property type="match status" value="1"/>
</dbReference>
<gene>
    <name evidence="10" type="ORF">F4Y42_04845</name>
</gene>
<organism evidence="10">
    <name type="scientific">Caldilineaceae bacterium SB0664_bin_27</name>
    <dbReference type="NCBI Taxonomy" id="2605260"/>
    <lineage>
        <taxon>Bacteria</taxon>
        <taxon>Bacillati</taxon>
        <taxon>Chloroflexota</taxon>
        <taxon>Caldilineae</taxon>
        <taxon>Caldilineales</taxon>
        <taxon>Caldilineaceae</taxon>
    </lineage>
</organism>
<dbReference type="SUPFAM" id="SSF161098">
    <property type="entry name" value="MetI-like"/>
    <property type="match status" value="1"/>
</dbReference>
<feature type="transmembrane region" description="Helical" evidence="7">
    <location>
        <begin position="92"/>
        <end position="115"/>
    </location>
</feature>
<keyword evidence="5 7" id="KW-1133">Transmembrane helix</keyword>
<dbReference type="PROSITE" id="PS50928">
    <property type="entry name" value="ABC_TM1"/>
    <property type="match status" value="1"/>
</dbReference>
<feature type="transmembrane region" description="Helical" evidence="7">
    <location>
        <begin position="127"/>
        <end position="151"/>
    </location>
</feature>
<comment type="caution">
    <text evidence="10">The sequence shown here is derived from an EMBL/GenBank/DDBJ whole genome shotgun (WGS) entry which is preliminary data.</text>
</comment>
<feature type="domain" description="ABC transmembrane type-1" evidence="9">
    <location>
        <begin position="92"/>
        <end position="282"/>
    </location>
</feature>
<dbReference type="AlphaFoldDB" id="A0A6B0YSN8"/>
<reference evidence="10" key="1">
    <citation type="submission" date="2019-09" db="EMBL/GenBank/DDBJ databases">
        <title>Characterisation of the sponge microbiome using genome-centric metagenomics.</title>
        <authorList>
            <person name="Engelberts J.P."/>
            <person name="Robbins S.J."/>
            <person name="De Goeij J.M."/>
            <person name="Aranda M."/>
            <person name="Bell S.C."/>
            <person name="Webster N.S."/>
        </authorList>
    </citation>
    <scope>NUCLEOTIDE SEQUENCE</scope>
    <source>
        <strain evidence="10">SB0664_bin_27</strain>
    </source>
</reference>
<evidence type="ECO:0000256" key="2">
    <source>
        <dbReference type="ARBA" id="ARBA00022448"/>
    </source>
</evidence>
<sequence>MIRDQAVGPQSSREMHPSARGQPLRRLLERGGTQLLLALGAVVFALPFVWMVSTSLKADRQIFAFPPIWVPDPFIWGNFPAVFIYAPMHLYFFNTLLIALAHVFGAVFTCSLAAYGFARLRAPGRDLIFMVMVSQMMIPYIVMLVPLYLLFAELEWIDTFYPLTIPAMLGTPFYIFMLRQFFLTIPMELEEAAIIDGASRLRIWWTIVLPLAKPALATVAIFSFMFAWNDFTGPLIFLNSREKFTLSLGLQAFMFERRTMWGPLMAASTMMIMPILIVFFLAQKHFIQGIALTGIKA</sequence>
<feature type="transmembrane region" description="Helical" evidence="7">
    <location>
        <begin position="260"/>
        <end position="282"/>
    </location>
</feature>
<dbReference type="GO" id="GO:0055085">
    <property type="term" value="P:transmembrane transport"/>
    <property type="evidence" value="ECO:0007669"/>
    <property type="project" value="InterPro"/>
</dbReference>
<keyword evidence="3" id="KW-1003">Cell membrane</keyword>
<evidence type="ECO:0000256" key="8">
    <source>
        <dbReference type="SAM" id="MobiDB-lite"/>
    </source>
</evidence>